<dbReference type="RefSeq" id="WP_144886988.1">
    <property type="nucleotide sequence ID" value="NZ_VLLE01000005.1"/>
</dbReference>
<feature type="transmembrane region" description="Helical" evidence="1">
    <location>
        <begin position="45"/>
        <end position="68"/>
    </location>
</feature>
<dbReference type="Gene3D" id="1.20.1300.10">
    <property type="entry name" value="Fumarate reductase/succinate dehydrogenase, transmembrane subunit"/>
    <property type="match status" value="1"/>
</dbReference>
<evidence type="ECO:0000313" key="3">
    <source>
        <dbReference type="Proteomes" id="UP000316167"/>
    </source>
</evidence>
<feature type="transmembrane region" description="Helical" evidence="1">
    <location>
        <begin position="88"/>
        <end position="108"/>
    </location>
</feature>
<dbReference type="SUPFAM" id="SSF81343">
    <property type="entry name" value="Fumarate reductase respiratory complex transmembrane subunits"/>
    <property type="match status" value="1"/>
</dbReference>
<dbReference type="GO" id="GO:0016020">
    <property type="term" value="C:membrane"/>
    <property type="evidence" value="ECO:0007669"/>
    <property type="project" value="InterPro"/>
</dbReference>
<dbReference type="EMBL" id="VLLE01000005">
    <property type="protein sequence ID" value="TWI80141.1"/>
    <property type="molecule type" value="Genomic_DNA"/>
</dbReference>
<accession>A0A562SFJ5</accession>
<gene>
    <name evidence="2" type="ORF">IQ13_2811</name>
</gene>
<organism evidence="2 3">
    <name type="scientific">Lacibacter cauensis</name>
    <dbReference type="NCBI Taxonomy" id="510947"/>
    <lineage>
        <taxon>Bacteria</taxon>
        <taxon>Pseudomonadati</taxon>
        <taxon>Bacteroidota</taxon>
        <taxon>Chitinophagia</taxon>
        <taxon>Chitinophagales</taxon>
        <taxon>Chitinophagaceae</taxon>
        <taxon>Lacibacter</taxon>
    </lineage>
</organism>
<keyword evidence="1" id="KW-1133">Transmembrane helix</keyword>
<keyword evidence="1" id="KW-0472">Membrane</keyword>
<proteinExistence type="predicted"/>
<protein>
    <submittedName>
        <fullName evidence="2">Uncharacterized protein</fullName>
    </submittedName>
</protein>
<keyword evidence="3" id="KW-1185">Reference proteome</keyword>
<dbReference type="AlphaFoldDB" id="A0A562SFJ5"/>
<name>A0A562SFJ5_9BACT</name>
<evidence type="ECO:0000256" key="1">
    <source>
        <dbReference type="SAM" id="Phobius"/>
    </source>
</evidence>
<sequence length="200" mass="22167">MKKLHRSSGLVLASFVGIHLFNHLCSLMGADIHLTVMGQFRKVYRNIFVETVLLVAVTVQIISGLRLLLSKQKKEWTGYARWQAWSGFYLAIFLIIHVGAVMAGRFVLQLDTNIYFGAAGLNSFPVNLFFIPYYALAIAAFFIHFAAIHAQRMRRTIAGISVPVQANLLAITGILVAFAVLCGLTNGFQGLPLPAPYHIF</sequence>
<feature type="transmembrane region" description="Helical" evidence="1">
    <location>
        <begin position="168"/>
        <end position="188"/>
    </location>
</feature>
<dbReference type="Proteomes" id="UP000316167">
    <property type="component" value="Unassembled WGS sequence"/>
</dbReference>
<dbReference type="OrthoDB" id="8114024at2"/>
<reference evidence="2 3" key="1">
    <citation type="journal article" date="2015" name="Stand. Genomic Sci.">
        <title>Genomic Encyclopedia of Bacterial and Archaeal Type Strains, Phase III: the genomes of soil and plant-associated and newly described type strains.</title>
        <authorList>
            <person name="Whitman W.B."/>
            <person name="Woyke T."/>
            <person name="Klenk H.P."/>
            <person name="Zhou Y."/>
            <person name="Lilburn T.G."/>
            <person name="Beck B.J."/>
            <person name="De Vos P."/>
            <person name="Vandamme P."/>
            <person name="Eisen J.A."/>
            <person name="Garrity G."/>
            <person name="Hugenholtz P."/>
            <person name="Kyrpides N.C."/>
        </authorList>
    </citation>
    <scope>NUCLEOTIDE SEQUENCE [LARGE SCALE GENOMIC DNA]</scope>
    <source>
        <strain evidence="2 3">CGMCC 1.7271</strain>
    </source>
</reference>
<comment type="caution">
    <text evidence="2">The sequence shown here is derived from an EMBL/GenBank/DDBJ whole genome shotgun (WGS) entry which is preliminary data.</text>
</comment>
<feature type="transmembrane region" description="Helical" evidence="1">
    <location>
        <begin position="128"/>
        <end position="147"/>
    </location>
</feature>
<dbReference type="InterPro" id="IPR034804">
    <property type="entry name" value="SQR/QFR_C/D"/>
</dbReference>
<evidence type="ECO:0000313" key="2">
    <source>
        <dbReference type="EMBL" id="TWI80141.1"/>
    </source>
</evidence>
<keyword evidence="1" id="KW-0812">Transmembrane</keyword>